<dbReference type="RefSeq" id="WP_244640264.1">
    <property type="nucleotide sequence ID" value="NZ_BMJJ01000008.1"/>
</dbReference>
<keyword evidence="2" id="KW-1185">Reference proteome</keyword>
<reference evidence="1" key="2">
    <citation type="submission" date="2020-09" db="EMBL/GenBank/DDBJ databases">
        <authorList>
            <person name="Sun Q."/>
            <person name="Zhou Y."/>
        </authorList>
    </citation>
    <scope>NUCLEOTIDE SEQUENCE</scope>
    <source>
        <strain evidence="1">CGMCC 1.15493</strain>
    </source>
</reference>
<protein>
    <submittedName>
        <fullName evidence="1">Uncharacterized protein</fullName>
    </submittedName>
</protein>
<evidence type="ECO:0000313" key="2">
    <source>
        <dbReference type="Proteomes" id="UP000613160"/>
    </source>
</evidence>
<evidence type="ECO:0000313" key="1">
    <source>
        <dbReference type="EMBL" id="GGD27496.1"/>
    </source>
</evidence>
<gene>
    <name evidence="1" type="ORF">GCM10011335_33260</name>
</gene>
<dbReference type="Proteomes" id="UP000613160">
    <property type="component" value="Unassembled WGS sequence"/>
</dbReference>
<name>A0A916Y1U6_9HYPH</name>
<sequence length="277" mass="30417">MIPLAQYFAETGNEDFTPFQKVAARKPAPPAAPVKRRPEGLTVLPPKAAVRPLKTVAQPAGGAVPQRSVQPQLPTEPRIPLRELEAERARWQAERKAQELAHSQAVAAAREAGAEAGREMERKAMAAQSEERIEAIRQEIANDHGQALIKTRAEWTQEQADRLADLLILQVAILEETIKLSLNSVLRPLALDVRRRQTLDDLVGAVRTIALDGMAYKIAASGPADLLSMLEDKLGDHAKLLSFEEDDSQADIRIAADNTVIETRLSSWRLALEEALS</sequence>
<comment type="caution">
    <text evidence="1">The sequence shown here is derived from an EMBL/GenBank/DDBJ whole genome shotgun (WGS) entry which is preliminary data.</text>
</comment>
<proteinExistence type="predicted"/>
<dbReference type="AlphaFoldDB" id="A0A916Y1U6"/>
<reference evidence="1" key="1">
    <citation type="journal article" date="2014" name="Int. J. Syst. Evol. Microbiol.">
        <title>Complete genome sequence of Corynebacterium casei LMG S-19264T (=DSM 44701T), isolated from a smear-ripened cheese.</title>
        <authorList>
            <consortium name="US DOE Joint Genome Institute (JGI-PGF)"/>
            <person name="Walter F."/>
            <person name="Albersmeier A."/>
            <person name="Kalinowski J."/>
            <person name="Ruckert C."/>
        </authorList>
    </citation>
    <scope>NUCLEOTIDE SEQUENCE</scope>
    <source>
        <strain evidence="1">CGMCC 1.15493</strain>
    </source>
</reference>
<dbReference type="EMBL" id="BMJJ01000008">
    <property type="protein sequence ID" value="GGD27496.1"/>
    <property type="molecule type" value="Genomic_DNA"/>
</dbReference>
<organism evidence="1 2">
    <name type="scientific">Aureimonas glaciei</name>
    <dbReference type="NCBI Taxonomy" id="1776957"/>
    <lineage>
        <taxon>Bacteria</taxon>
        <taxon>Pseudomonadati</taxon>
        <taxon>Pseudomonadota</taxon>
        <taxon>Alphaproteobacteria</taxon>
        <taxon>Hyphomicrobiales</taxon>
        <taxon>Aurantimonadaceae</taxon>
        <taxon>Aureimonas</taxon>
    </lineage>
</organism>
<accession>A0A916Y1U6</accession>